<feature type="transmembrane region" description="Helical" evidence="1">
    <location>
        <begin position="190"/>
        <end position="213"/>
    </location>
</feature>
<evidence type="ECO:0000256" key="1">
    <source>
        <dbReference type="SAM" id="Phobius"/>
    </source>
</evidence>
<feature type="transmembrane region" description="Helical" evidence="1">
    <location>
        <begin position="28"/>
        <end position="50"/>
    </location>
</feature>
<keyword evidence="1" id="KW-1133">Transmembrane helix</keyword>
<feature type="transmembrane region" description="Helical" evidence="1">
    <location>
        <begin position="62"/>
        <end position="80"/>
    </location>
</feature>
<feature type="transmembrane region" description="Helical" evidence="1">
    <location>
        <begin position="234"/>
        <end position="257"/>
    </location>
</feature>
<keyword evidence="1" id="KW-0812">Transmembrane</keyword>
<feature type="transmembrane region" description="Helical" evidence="1">
    <location>
        <begin position="116"/>
        <end position="137"/>
    </location>
</feature>
<proteinExistence type="predicted"/>
<evidence type="ECO:0000313" key="2">
    <source>
        <dbReference type="EMBL" id="KAK7688174.1"/>
    </source>
</evidence>
<sequence length="368" mass="40308">MSDAVNPNGTYYGPVGETPDEIFLEKTFMAAGYITGVGFGAQFILYLACLKALWDRKPRNRFTWILLVYISLLNAMNTIWTGTSAYGLQLTYIDNRNYPGGILGFLTVEFSLAPNVLSLAAFLAGNILADGLLLWRCQVIWSASMGRKANYFMIFPGIMLLASIAMASLYGFETASPTAGLFSQSSINFALPYFAISLSLNIILTVMIVTVMLGRKRRGREIFGDTYGKHYTSVSTMFIESAAMYSVVSILLLPTYAVQHPIYQIWLGLAPSIQMIASYLIIYRVVQGRAWSTDTFAKTGNPGSTIAFSSGYGNSATRVNGTLASSNTIPLHSLPNDSKSGRVQVVTTIQTQTDGGDKDSMEWKKEEA</sequence>
<feature type="transmembrane region" description="Helical" evidence="1">
    <location>
        <begin position="149"/>
        <end position="170"/>
    </location>
</feature>
<reference evidence="2 3" key="1">
    <citation type="submission" date="2022-09" db="EMBL/GenBank/DDBJ databases">
        <authorList>
            <person name="Palmer J.M."/>
        </authorList>
    </citation>
    <scope>NUCLEOTIDE SEQUENCE [LARGE SCALE GENOMIC DNA]</scope>
    <source>
        <strain evidence="2 3">DSM 7382</strain>
    </source>
</reference>
<dbReference type="Proteomes" id="UP001385951">
    <property type="component" value="Unassembled WGS sequence"/>
</dbReference>
<comment type="caution">
    <text evidence="2">The sequence shown here is derived from an EMBL/GenBank/DDBJ whole genome shotgun (WGS) entry which is preliminary data.</text>
</comment>
<dbReference type="AlphaFoldDB" id="A0AAW0G9X0"/>
<keyword evidence="3" id="KW-1185">Reference proteome</keyword>
<protein>
    <submittedName>
        <fullName evidence="2">Uncharacterized protein</fullName>
    </submittedName>
</protein>
<feature type="transmembrane region" description="Helical" evidence="1">
    <location>
        <begin position="263"/>
        <end position="282"/>
    </location>
</feature>
<dbReference type="EMBL" id="JASBNA010000011">
    <property type="protein sequence ID" value="KAK7688174.1"/>
    <property type="molecule type" value="Genomic_DNA"/>
</dbReference>
<accession>A0AAW0G9X0</accession>
<evidence type="ECO:0000313" key="3">
    <source>
        <dbReference type="Proteomes" id="UP001385951"/>
    </source>
</evidence>
<name>A0AAW0G9X0_9APHY</name>
<organism evidence="2 3">
    <name type="scientific">Cerrena zonata</name>
    <dbReference type="NCBI Taxonomy" id="2478898"/>
    <lineage>
        <taxon>Eukaryota</taxon>
        <taxon>Fungi</taxon>
        <taxon>Dikarya</taxon>
        <taxon>Basidiomycota</taxon>
        <taxon>Agaricomycotina</taxon>
        <taxon>Agaricomycetes</taxon>
        <taxon>Polyporales</taxon>
        <taxon>Cerrenaceae</taxon>
        <taxon>Cerrena</taxon>
    </lineage>
</organism>
<gene>
    <name evidence="2" type="ORF">QCA50_008544</name>
</gene>
<keyword evidence="1" id="KW-0472">Membrane</keyword>